<name>A0A673CN20_9TELE</name>
<dbReference type="Ensembl" id="ENSSORT00005058333.1">
    <property type="protein sequence ID" value="ENSSORP00005057031.1"/>
    <property type="gene ID" value="ENSSORG00005025321.1"/>
</dbReference>
<proteinExistence type="predicted"/>
<organism evidence="2 3">
    <name type="scientific">Sphaeramia orbicularis</name>
    <name type="common">orbiculate cardinalfish</name>
    <dbReference type="NCBI Taxonomy" id="375764"/>
    <lineage>
        <taxon>Eukaryota</taxon>
        <taxon>Metazoa</taxon>
        <taxon>Chordata</taxon>
        <taxon>Craniata</taxon>
        <taxon>Vertebrata</taxon>
        <taxon>Euteleostomi</taxon>
        <taxon>Actinopterygii</taxon>
        <taxon>Neopterygii</taxon>
        <taxon>Teleostei</taxon>
        <taxon>Neoteleostei</taxon>
        <taxon>Acanthomorphata</taxon>
        <taxon>Gobiaria</taxon>
        <taxon>Kurtiformes</taxon>
        <taxon>Apogonoidei</taxon>
        <taxon>Apogonidae</taxon>
        <taxon>Apogoninae</taxon>
        <taxon>Sphaeramia</taxon>
    </lineage>
</organism>
<feature type="region of interest" description="Disordered" evidence="1">
    <location>
        <begin position="1"/>
        <end position="26"/>
    </location>
</feature>
<protein>
    <submittedName>
        <fullName evidence="2">Uncharacterized protein</fullName>
    </submittedName>
</protein>
<reference evidence="2" key="2">
    <citation type="submission" date="2025-08" db="UniProtKB">
        <authorList>
            <consortium name="Ensembl"/>
        </authorList>
    </citation>
    <scope>IDENTIFICATION</scope>
</reference>
<dbReference type="Proteomes" id="UP000472271">
    <property type="component" value="Chromosome 8"/>
</dbReference>
<reference evidence="2" key="3">
    <citation type="submission" date="2025-09" db="UniProtKB">
        <authorList>
            <consortium name="Ensembl"/>
        </authorList>
    </citation>
    <scope>IDENTIFICATION</scope>
</reference>
<accession>A0A673CN20</accession>
<keyword evidence="3" id="KW-1185">Reference proteome</keyword>
<dbReference type="InParanoid" id="A0A673CN20"/>
<evidence type="ECO:0000256" key="1">
    <source>
        <dbReference type="SAM" id="MobiDB-lite"/>
    </source>
</evidence>
<reference evidence="2" key="1">
    <citation type="submission" date="2019-06" db="EMBL/GenBank/DDBJ databases">
        <authorList>
            <consortium name="Wellcome Sanger Institute Data Sharing"/>
        </authorList>
    </citation>
    <scope>NUCLEOTIDE SEQUENCE [LARGE SCALE GENOMIC DNA]</scope>
</reference>
<dbReference type="AlphaFoldDB" id="A0A673CN20"/>
<evidence type="ECO:0000313" key="3">
    <source>
        <dbReference type="Proteomes" id="UP000472271"/>
    </source>
</evidence>
<evidence type="ECO:0000313" key="2">
    <source>
        <dbReference type="Ensembl" id="ENSSORP00005057031.1"/>
    </source>
</evidence>
<sequence>VVETGSRVLKGPHSPREEEEGKDPCGQFAQKQEEICHFVQDDSQSPDHVPQKEEEGISGRGAEVFAINRTYHNISVSVEELDEFLQTPETTLQTSHTFKLVDEGAEPSKCNKCEIMSHCFHTCIPERSPKGREHWEGGHVIWFDKCPVVRGKGPSQGHLPQSRDKVGAPEEEEHIVELQSDQVFVINGLSTIESKKALGVWTLSFHWTDRIPKGYNRNENRTLPLVHKWLLSVHIVSH</sequence>